<name>A0A0D6PLJ1_9PROT</name>
<reference evidence="9 10" key="1">
    <citation type="submission" date="2012-11" db="EMBL/GenBank/DDBJ databases">
        <title>Whole genome sequence of Acidocella aminolytica 101 = DSM 11237.</title>
        <authorList>
            <person name="Azuma Y."/>
            <person name="Higashiura N."/>
            <person name="Hirakawa H."/>
            <person name="Matsushita K."/>
        </authorList>
    </citation>
    <scope>NUCLEOTIDE SEQUENCE [LARGE SCALE GENOMIC DNA]</scope>
    <source>
        <strain evidence="10">101 / DSM 11237</strain>
    </source>
</reference>
<dbReference type="CDD" id="cd06185">
    <property type="entry name" value="PDR_like"/>
    <property type="match status" value="1"/>
</dbReference>
<evidence type="ECO:0000259" key="8">
    <source>
        <dbReference type="PROSITE" id="PS51384"/>
    </source>
</evidence>
<evidence type="ECO:0000256" key="2">
    <source>
        <dbReference type="ARBA" id="ARBA00022714"/>
    </source>
</evidence>
<feature type="domain" description="FAD-binding FR-type" evidence="8">
    <location>
        <begin position="2"/>
        <end position="110"/>
    </location>
</feature>
<dbReference type="InterPro" id="IPR036010">
    <property type="entry name" value="2Fe-2S_ferredoxin-like_sf"/>
</dbReference>
<keyword evidence="3" id="KW-0479">Metal-binding</keyword>
<keyword evidence="1" id="KW-0285">Flavoprotein</keyword>
<dbReference type="InterPro" id="IPR017927">
    <property type="entry name" value="FAD-bd_FR_type"/>
</dbReference>
<evidence type="ECO:0000259" key="7">
    <source>
        <dbReference type="PROSITE" id="PS51085"/>
    </source>
</evidence>
<dbReference type="Proteomes" id="UP000032668">
    <property type="component" value="Unassembled WGS sequence"/>
</dbReference>
<dbReference type="InterPro" id="IPR050415">
    <property type="entry name" value="MRET"/>
</dbReference>
<dbReference type="OrthoDB" id="9792185at2"/>
<dbReference type="RefSeq" id="WP_048880038.1">
    <property type="nucleotide sequence ID" value="NZ_BANC01000106.1"/>
</dbReference>
<accession>A0A0D6PLJ1</accession>
<protein>
    <submittedName>
        <fullName evidence="9">Vanillate O-demethylase oxidoreductase</fullName>
    </submittedName>
</protein>
<dbReference type="Gene3D" id="3.40.50.80">
    <property type="entry name" value="Nucleotide-binding domain of ferredoxin-NADP reductase (FNR) module"/>
    <property type="match status" value="1"/>
</dbReference>
<proteinExistence type="predicted"/>
<dbReference type="SUPFAM" id="SSF63380">
    <property type="entry name" value="Riboflavin synthase domain-like"/>
    <property type="match status" value="1"/>
</dbReference>
<evidence type="ECO:0000313" key="10">
    <source>
        <dbReference type="Proteomes" id="UP000032668"/>
    </source>
</evidence>
<evidence type="ECO:0000256" key="6">
    <source>
        <dbReference type="ARBA" id="ARBA00023014"/>
    </source>
</evidence>
<keyword evidence="4" id="KW-0560">Oxidoreductase</keyword>
<dbReference type="SUPFAM" id="SSF54292">
    <property type="entry name" value="2Fe-2S ferredoxin-like"/>
    <property type="match status" value="1"/>
</dbReference>
<dbReference type="PANTHER" id="PTHR47354">
    <property type="entry name" value="NADH OXIDOREDUCTASE HCR"/>
    <property type="match status" value="1"/>
</dbReference>
<sequence length="324" mass="35172">MNADARGIVLMVRDRQDDAGNIMRLRLASADGMPLPQFAAGAHIDVQVPGEESAVWRQYSLCSDPADTEQYEIGILKDPSSRGGSIALHERVRVGTMLTAEGPRNHFPLDETAEHTLLFGGGIGITPMLSMAKRLHALGSEFTLHYCTRTAAGTAFRADLETAPFSRHVRLHHDDGPQEQRLDLARDLPPPDGATHIYVCGPSGFMDWVISCAEACGYPPATIHREYFSAKIDSSGDSFEVEARESGVTVTVGPKDTIARALARVGVKIPVKCEEGVCGTCLTSVLQGIPDHRDKFLTDEERETNEDICTCCSRAIGARLVLDV</sequence>
<keyword evidence="6" id="KW-0411">Iron-sulfur</keyword>
<comment type="caution">
    <text evidence="9">The sequence shown here is derived from an EMBL/GenBank/DDBJ whole genome shotgun (WGS) entry which is preliminary data.</text>
</comment>
<dbReference type="InterPro" id="IPR039261">
    <property type="entry name" value="FNR_nucleotide-bd"/>
</dbReference>
<dbReference type="InterPro" id="IPR017938">
    <property type="entry name" value="Riboflavin_synthase-like_b-brl"/>
</dbReference>
<dbReference type="PRINTS" id="PR00409">
    <property type="entry name" value="PHDIOXRDTASE"/>
</dbReference>
<dbReference type="GO" id="GO:0008168">
    <property type="term" value="F:methyltransferase activity"/>
    <property type="evidence" value="ECO:0007669"/>
    <property type="project" value="UniProtKB-KW"/>
</dbReference>
<dbReference type="AlphaFoldDB" id="A0A0D6PLJ1"/>
<keyword evidence="9" id="KW-0808">Transferase</keyword>
<dbReference type="PANTHER" id="PTHR47354:SF1">
    <property type="entry name" value="CARNITINE MONOOXYGENASE REDUCTASE SUBUNIT"/>
    <property type="match status" value="1"/>
</dbReference>
<dbReference type="InterPro" id="IPR006058">
    <property type="entry name" value="2Fe2S_fd_BS"/>
</dbReference>
<dbReference type="PROSITE" id="PS51085">
    <property type="entry name" value="2FE2S_FER_2"/>
    <property type="match status" value="1"/>
</dbReference>
<evidence type="ECO:0000313" key="9">
    <source>
        <dbReference type="EMBL" id="GAN81639.1"/>
    </source>
</evidence>
<dbReference type="Pfam" id="PF00111">
    <property type="entry name" value="Fer2"/>
    <property type="match status" value="1"/>
</dbReference>
<dbReference type="PROSITE" id="PS00197">
    <property type="entry name" value="2FE2S_FER_1"/>
    <property type="match status" value="1"/>
</dbReference>
<dbReference type="InterPro" id="IPR008333">
    <property type="entry name" value="Cbr1-like_FAD-bd_dom"/>
</dbReference>
<gene>
    <name evidence="9" type="ORF">Aam_108_010</name>
</gene>
<dbReference type="GO" id="GO:0032259">
    <property type="term" value="P:methylation"/>
    <property type="evidence" value="ECO:0007669"/>
    <property type="project" value="UniProtKB-KW"/>
</dbReference>
<dbReference type="EMBL" id="BANC01000106">
    <property type="protein sequence ID" value="GAN81639.1"/>
    <property type="molecule type" value="Genomic_DNA"/>
</dbReference>
<dbReference type="GO" id="GO:0016491">
    <property type="term" value="F:oxidoreductase activity"/>
    <property type="evidence" value="ECO:0007669"/>
    <property type="project" value="UniProtKB-KW"/>
</dbReference>
<dbReference type="STRING" id="1120923.SAMN02746095_03188"/>
<dbReference type="Pfam" id="PF00970">
    <property type="entry name" value="FAD_binding_6"/>
    <property type="match status" value="1"/>
</dbReference>
<dbReference type="SUPFAM" id="SSF52343">
    <property type="entry name" value="Ferredoxin reductase-like, C-terminal NADP-linked domain"/>
    <property type="match status" value="1"/>
</dbReference>
<dbReference type="InterPro" id="IPR012675">
    <property type="entry name" value="Beta-grasp_dom_sf"/>
</dbReference>
<dbReference type="InterPro" id="IPR001041">
    <property type="entry name" value="2Fe-2S_ferredoxin-type"/>
</dbReference>
<dbReference type="GO" id="GO:0051537">
    <property type="term" value="F:2 iron, 2 sulfur cluster binding"/>
    <property type="evidence" value="ECO:0007669"/>
    <property type="project" value="UniProtKB-KW"/>
</dbReference>
<dbReference type="Pfam" id="PF00175">
    <property type="entry name" value="NAD_binding_1"/>
    <property type="match status" value="1"/>
</dbReference>
<keyword evidence="9" id="KW-0489">Methyltransferase</keyword>
<organism evidence="9 10">
    <name type="scientific">Acidocella aminolytica 101 = DSM 11237</name>
    <dbReference type="NCBI Taxonomy" id="1120923"/>
    <lineage>
        <taxon>Bacteria</taxon>
        <taxon>Pseudomonadati</taxon>
        <taxon>Pseudomonadota</taxon>
        <taxon>Alphaproteobacteria</taxon>
        <taxon>Acetobacterales</taxon>
        <taxon>Acidocellaceae</taxon>
        <taxon>Acidocella</taxon>
    </lineage>
</organism>
<evidence type="ECO:0000256" key="5">
    <source>
        <dbReference type="ARBA" id="ARBA00023004"/>
    </source>
</evidence>
<keyword evidence="2" id="KW-0001">2Fe-2S</keyword>
<dbReference type="Gene3D" id="3.10.20.30">
    <property type="match status" value="1"/>
</dbReference>
<evidence type="ECO:0000256" key="3">
    <source>
        <dbReference type="ARBA" id="ARBA00022723"/>
    </source>
</evidence>
<dbReference type="Gene3D" id="2.40.30.10">
    <property type="entry name" value="Translation factors"/>
    <property type="match status" value="1"/>
</dbReference>
<evidence type="ECO:0000256" key="4">
    <source>
        <dbReference type="ARBA" id="ARBA00023002"/>
    </source>
</evidence>
<dbReference type="GO" id="GO:0046872">
    <property type="term" value="F:metal ion binding"/>
    <property type="evidence" value="ECO:0007669"/>
    <property type="project" value="UniProtKB-KW"/>
</dbReference>
<evidence type="ECO:0000256" key="1">
    <source>
        <dbReference type="ARBA" id="ARBA00022630"/>
    </source>
</evidence>
<keyword evidence="10" id="KW-1185">Reference proteome</keyword>
<feature type="domain" description="2Fe-2S ferredoxin-type" evidence="7">
    <location>
        <begin position="237"/>
        <end position="324"/>
    </location>
</feature>
<dbReference type="PROSITE" id="PS51384">
    <property type="entry name" value="FAD_FR"/>
    <property type="match status" value="1"/>
</dbReference>
<dbReference type="InterPro" id="IPR001433">
    <property type="entry name" value="OxRdtase_FAD/NAD-bd"/>
</dbReference>
<keyword evidence="5" id="KW-0408">Iron</keyword>
<dbReference type="CDD" id="cd00207">
    <property type="entry name" value="fer2"/>
    <property type="match status" value="1"/>
</dbReference>